<reference evidence="1 2" key="1">
    <citation type="submission" date="2014-09" db="EMBL/GenBank/DDBJ databases">
        <title>Vibrio maritimus JCM 19240. (C210) whole genome shotgun sequence.</title>
        <authorList>
            <person name="Sawabe T."/>
            <person name="Meirelles P."/>
            <person name="Nakanishi M."/>
            <person name="Sayaka M."/>
            <person name="Hattori M."/>
            <person name="Ohkuma M."/>
        </authorList>
    </citation>
    <scope>NUCLEOTIDE SEQUENCE [LARGE SCALE GENOMIC DNA]</scope>
    <source>
        <strain evidence="1 2">JCM 19240</strain>
    </source>
</reference>
<comment type="caution">
    <text evidence="1">The sequence shown here is derived from an EMBL/GenBank/DDBJ whole genome shotgun (WGS) entry which is preliminary data.</text>
</comment>
<gene>
    <name evidence="1" type="ORF">JCM19240_4531</name>
</gene>
<organism evidence="1 2">
    <name type="scientific">Vibrio maritimus</name>
    <dbReference type="NCBI Taxonomy" id="990268"/>
    <lineage>
        <taxon>Bacteria</taxon>
        <taxon>Pseudomonadati</taxon>
        <taxon>Pseudomonadota</taxon>
        <taxon>Gammaproteobacteria</taxon>
        <taxon>Vibrionales</taxon>
        <taxon>Vibrionaceae</taxon>
        <taxon>Vibrio</taxon>
    </lineage>
</organism>
<sequence length="73" mass="8676">MKELKQIQWPEYFHPKNAPVHVRNEKIVPTDCEQVWSWIVRAPCWPNWQHRKTQVQIVKGDSSELHKGQCLTG</sequence>
<dbReference type="AlphaFoldDB" id="A0A090TGV8"/>
<dbReference type="InterPro" id="IPR023393">
    <property type="entry name" value="START-like_dom_sf"/>
</dbReference>
<dbReference type="EMBL" id="BBMT01000023">
    <property type="protein sequence ID" value="GAL37964.1"/>
    <property type="molecule type" value="Genomic_DNA"/>
</dbReference>
<evidence type="ECO:0000313" key="2">
    <source>
        <dbReference type="Proteomes" id="UP000029224"/>
    </source>
</evidence>
<proteinExistence type="predicted"/>
<protein>
    <submittedName>
        <fullName evidence="1">Uncharacterized protein</fullName>
    </submittedName>
</protein>
<keyword evidence="2" id="KW-1185">Reference proteome</keyword>
<accession>A0A090TGV8</accession>
<dbReference type="Gene3D" id="3.30.530.20">
    <property type="match status" value="1"/>
</dbReference>
<name>A0A090TGV8_9VIBR</name>
<dbReference type="SUPFAM" id="SSF55961">
    <property type="entry name" value="Bet v1-like"/>
    <property type="match status" value="1"/>
</dbReference>
<dbReference type="Proteomes" id="UP000029224">
    <property type="component" value="Unassembled WGS sequence"/>
</dbReference>
<evidence type="ECO:0000313" key="1">
    <source>
        <dbReference type="EMBL" id="GAL37964.1"/>
    </source>
</evidence>
<reference evidence="1 2" key="2">
    <citation type="submission" date="2014-09" db="EMBL/GenBank/DDBJ databases">
        <authorList>
            <consortium name="NBRP consortium"/>
            <person name="Sawabe T."/>
            <person name="Meirelles P."/>
            <person name="Nakanishi M."/>
            <person name="Sayaka M."/>
            <person name="Hattori M."/>
            <person name="Ohkuma M."/>
        </authorList>
    </citation>
    <scope>NUCLEOTIDE SEQUENCE [LARGE SCALE GENOMIC DNA]</scope>
    <source>
        <strain evidence="1 2">JCM 19240</strain>
    </source>
</reference>